<dbReference type="AlphaFoldDB" id="W2CC22"/>
<evidence type="ECO:0000256" key="1">
    <source>
        <dbReference type="SAM" id="Phobius"/>
    </source>
</evidence>
<sequence length="195" mass="22664">MENSRRRQRVGDSMEVISTRQYAAMDRAAEQELARQEKKNRRREEIEMSSSYSMIKGIKTILDDWYVDAIVGLVIPGGIGDALSGSLSLPYLYISMFKVRSFSLTLAVLYNMLLDVILGMIPFYVGDVIDFFNKSFKRNYRLIVGFVEDDQETIRQVKRRAVYCFFMILVFIGLIYLLFVLGAMFISWIRSRLGW</sequence>
<evidence type="ECO:0008006" key="4">
    <source>
        <dbReference type="Google" id="ProtNLM"/>
    </source>
</evidence>
<keyword evidence="1" id="KW-0812">Transmembrane</keyword>
<name>W2CC22_9BACT</name>
<evidence type="ECO:0000313" key="2">
    <source>
        <dbReference type="EMBL" id="ETK04027.1"/>
    </source>
</evidence>
<dbReference type="Proteomes" id="UP000018872">
    <property type="component" value="Unassembled WGS sequence"/>
</dbReference>
<dbReference type="EMBL" id="AYYC01000709">
    <property type="protein sequence ID" value="ETK04027.1"/>
    <property type="molecule type" value="Genomic_DNA"/>
</dbReference>
<organism evidence="2 3">
    <name type="scientific">Tannerella sp. oral taxon BU063 isolate Cell 5</name>
    <dbReference type="NCBI Taxonomy" id="1410950"/>
    <lineage>
        <taxon>Bacteria</taxon>
        <taxon>Pseudomonadati</taxon>
        <taxon>Bacteroidota</taxon>
        <taxon>Bacteroidia</taxon>
        <taxon>Bacteroidales</taxon>
        <taxon>Tannerellaceae</taxon>
        <taxon>Tannerella</taxon>
    </lineage>
</organism>
<dbReference type="Pfam" id="PF13430">
    <property type="entry name" value="DUF4112"/>
    <property type="match status" value="1"/>
</dbReference>
<keyword evidence="1" id="KW-1133">Transmembrane helix</keyword>
<reference evidence="2 3" key="1">
    <citation type="submission" date="2013-11" db="EMBL/GenBank/DDBJ databases">
        <title>Single cell genomics of uncultured Tannerella BU063 (oral taxon 286).</title>
        <authorList>
            <person name="Beall C.J."/>
            <person name="Campbell A.G."/>
            <person name="Griffen A.L."/>
            <person name="Podar M."/>
            <person name="Leys E.J."/>
        </authorList>
    </citation>
    <scope>NUCLEOTIDE SEQUENCE [LARGE SCALE GENOMIC DNA]</scope>
    <source>
        <strain evidence="2">Cell 5</strain>
    </source>
</reference>
<gene>
    <name evidence="2" type="ORF">T229_11320</name>
</gene>
<feature type="transmembrane region" description="Helical" evidence="1">
    <location>
        <begin position="107"/>
        <end position="132"/>
    </location>
</feature>
<feature type="transmembrane region" description="Helical" evidence="1">
    <location>
        <begin position="161"/>
        <end position="189"/>
    </location>
</feature>
<comment type="caution">
    <text evidence="2">The sequence shown here is derived from an EMBL/GenBank/DDBJ whole genome shotgun (WGS) entry which is preliminary data.</text>
</comment>
<proteinExistence type="predicted"/>
<evidence type="ECO:0000313" key="3">
    <source>
        <dbReference type="Proteomes" id="UP000018872"/>
    </source>
</evidence>
<dbReference type="PATRIC" id="fig|1410950.3.peg.1677"/>
<accession>W2CC22</accession>
<feature type="transmembrane region" description="Helical" evidence="1">
    <location>
        <begin position="65"/>
        <end position="87"/>
    </location>
</feature>
<dbReference type="InterPro" id="IPR025187">
    <property type="entry name" value="DUF4112"/>
</dbReference>
<protein>
    <recommendedName>
        <fullName evidence="4">DUF4112 domain-containing protein</fullName>
    </recommendedName>
</protein>
<keyword evidence="1" id="KW-0472">Membrane</keyword>